<evidence type="ECO:0000313" key="2">
    <source>
        <dbReference type="EMBL" id="PSH62949.1"/>
    </source>
</evidence>
<accession>A0A2P7B929</accession>
<evidence type="ECO:0000313" key="3">
    <source>
        <dbReference type="Proteomes" id="UP000241444"/>
    </source>
</evidence>
<feature type="domain" description="GP-PDE" evidence="1">
    <location>
        <begin position="13"/>
        <end position="240"/>
    </location>
</feature>
<dbReference type="InterPro" id="IPR017946">
    <property type="entry name" value="PLC-like_Pdiesterase_TIM-brl"/>
</dbReference>
<name>A0A2P7B929_9HYPH</name>
<dbReference type="InterPro" id="IPR030395">
    <property type="entry name" value="GP_PDE_dom"/>
</dbReference>
<gene>
    <name evidence="2" type="ORF">CU102_24765</name>
</gene>
<dbReference type="GO" id="GO:0008081">
    <property type="term" value="F:phosphoric diester hydrolase activity"/>
    <property type="evidence" value="ECO:0007669"/>
    <property type="project" value="InterPro"/>
</dbReference>
<protein>
    <submittedName>
        <fullName evidence="2">Glycerophosphodiester phosphodiesterase</fullName>
    </submittedName>
</protein>
<dbReference type="AlphaFoldDB" id="A0A2P7B929"/>
<dbReference type="PANTHER" id="PTHR46211:SF14">
    <property type="entry name" value="GLYCEROPHOSPHODIESTER PHOSPHODIESTERASE"/>
    <property type="match status" value="1"/>
</dbReference>
<dbReference type="SUPFAM" id="SSF51695">
    <property type="entry name" value="PLC-like phosphodiesterases"/>
    <property type="match status" value="1"/>
</dbReference>
<proteinExistence type="predicted"/>
<comment type="caution">
    <text evidence="2">The sequence shown here is derived from an EMBL/GenBank/DDBJ whole genome shotgun (WGS) entry which is preliminary data.</text>
</comment>
<dbReference type="RefSeq" id="WP_106713772.1">
    <property type="nucleotide sequence ID" value="NZ_PGGO01000027.1"/>
</dbReference>
<dbReference type="Gene3D" id="3.20.20.190">
    <property type="entry name" value="Phosphatidylinositol (PI) phosphodiesterase"/>
    <property type="match status" value="1"/>
</dbReference>
<dbReference type="EMBL" id="PGGO01000027">
    <property type="protein sequence ID" value="PSH62949.1"/>
    <property type="molecule type" value="Genomic_DNA"/>
</dbReference>
<organism evidence="2 3">
    <name type="scientific">Phyllobacterium brassicacearum</name>
    <dbReference type="NCBI Taxonomy" id="314235"/>
    <lineage>
        <taxon>Bacteria</taxon>
        <taxon>Pseudomonadati</taxon>
        <taxon>Pseudomonadota</taxon>
        <taxon>Alphaproteobacteria</taxon>
        <taxon>Hyphomicrobiales</taxon>
        <taxon>Phyllobacteriaceae</taxon>
        <taxon>Phyllobacterium</taxon>
    </lineage>
</organism>
<dbReference type="Proteomes" id="UP000241444">
    <property type="component" value="Unassembled WGS sequence"/>
</dbReference>
<keyword evidence="3" id="KW-1185">Reference proteome</keyword>
<sequence>MGRFKWPESLSFPLTIGHRGASAHATENTLNAFSLASSLGAEMWELDTQLTKDGVCVVSHDDNLLRVFGIDARISALTASELAALPSAQVPAFSKVAALARNLDTGLYVELKAAGTGISAWRELEANDQSFAVLGSFNTSFVRELRDAGCPYPLSVLVPLGVDPHEAADAAGADIIHLCWERGGNRPQDLVTTELLERAKNAGRGIVLWHEERPTIIDDLIGLPVLGICSDRPELIRAAADKAAAA</sequence>
<evidence type="ECO:0000259" key="1">
    <source>
        <dbReference type="PROSITE" id="PS51704"/>
    </source>
</evidence>
<reference evidence="3" key="1">
    <citation type="submission" date="2017-11" db="EMBL/GenBank/DDBJ databases">
        <authorList>
            <person name="Kuznetsova I."/>
            <person name="Sazanova A."/>
            <person name="Chirak E."/>
            <person name="Safronova V."/>
            <person name="Willems A."/>
        </authorList>
    </citation>
    <scope>NUCLEOTIDE SEQUENCE [LARGE SCALE GENOMIC DNA]</scope>
    <source>
        <strain evidence="3">STM 196</strain>
    </source>
</reference>
<dbReference type="GO" id="GO:0006629">
    <property type="term" value="P:lipid metabolic process"/>
    <property type="evidence" value="ECO:0007669"/>
    <property type="project" value="InterPro"/>
</dbReference>
<dbReference type="PANTHER" id="PTHR46211">
    <property type="entry name" value="GLYCEROPHOSPHORYL DIESTER PHOSPHODIESTERASE"/>
    <property type="match status" value="1"/>
</dbReference>
<dbReference type="OrthoDB" id="1854250at2"/>
<dbReference type="Pfam" id="PF03009">
    <property type="entry name" value="GDPD"/>
    <property type="match status" value="1"/>
</dbReference>
<dbReference type="CDD" id="cd08556">
    <property type="entry name" value="GDPD"/>
    <property type="match status" value="1"/>
</dbReference>
<dbReference type="PROSITE" id="PS51704">
    <property type="entry name" value="GP_PDE"/>
    <property type="match status" value="1"/>
</dbReference>